<sequence length="706" mass="78415">MTADKGNILFRYSIIIVIILCICVAIVYRAGRTYFVEGEHWQKKADSLKIEDVILLPNRGNIFATDGRLMASSIPQYYLYIDFKADGLKRDTLMKYIGPLSKALSKKFGDRSPAGYEAHLLKGYRKKSRQYPIYGKRVSYTDMKEIRKFPFLSMGPNKSGFYTKRMVRRIKPFKSLASRTIGDIYGEYEKGGKNGIELAYDSLLRGIPGTCTKQKVRGRWVNIANVEPVNGMDIYTTIDINIQDITEKALVDMLTKTDAESGTAVVMDVKTGEVKSITNIEKNYAGIYAETRNHAVADQLEPGSTFKVASMMVALDDGKVSPNDTVDVGNGIFMYANRRMTDHNANHGGYHRISAAQAIWYSSNIGIAKLILKGYGNRPQEFVDKLYAIGLNKAVDLKIPGQGHPVIKHPIKNRDIWWKTSLPWMSFGYETQIPPIYTLMFYNAIANDGKMIKPIFVKEIRKDGVTIQTMKTEIINPHICKPKTLEIIHQMLKDVVTKGTAKAVLSDYVKIAGKTGTAQIAQGQAGYKGNGVKHRVSFCGYFPADSPRYSAIVVITNPRIGYPSGGTMSGGVVRNIAEQIYAQGIQPSIMPEEPDTIYNLLPYIKNGNFKQTASACEFLKLRYEDHVKDEQWTKTSSNNNSIQLKGLKVSDNLIPDVKGMGARDAVFLLEEKGLKVSVSGKGKVVGQTLPPGSRAVKGATIGIVLK</sequence>
<keyword evidence="3 4" id="KW-0472">Membrane</keyword>
<dbReference type="SUPFAM" id="SSF54184">
    <property type="entry name" value="Penicillin-binding protein 2x (pbp-2x), c-terminal domain"/>
    <property type="match status" value="1"/>
</dbReference>
<protein>
    <submittedName>
        <fullName evidence="6">Transpeptidase family protein</fullName>
    </submittedName>
</protein>
<dbReference type="RefSeq" id="WP_255025325.1">
    <property type="nucleotide sequence ID" value="NZ_JANDHW010000001.1"/>
</dbReference>
<dbReference type="Pfam" id="PF03793">
    <property type="entry name" value="PASTA"/>
    <property type="match status" value="1"/>
</dbReference>
<dbReference type="Gene3D" id="3.30.450.330">
    <property type="match status" value="1"/>
</dbReference>
<dbReference type="Gene3D" id="3.40.710.10">
    <property type="entry name" value="DD-peptidase/beta-lactamase superfamily"/>
    <property type="match status" value="1"/>
</dbReference>
<keyword evidence="7" id="KW-1185">Reference proteome</keyword>
<evidence type="ECO:0000256" key="1">
    <source>
        <dbReference type="ARBA" id="ARBA00004370"/>
    </source>
</evidence>
<dbReference type="Proteomes" id="UP001205603">
    <property type="component" value="Unassembled WGS sequence"/>
</dbReference>
<dbReference type="PANTHER" id="PTHR30627">
    <property type="entry name" value="PEPTIDOGLYCAN D,D-TRANSPEPTIDASE"/>
    <property type="match status" value="1"/>
</dbReference>
<gene>
    <name evidence="6" type="ORF">NMU02_01405</name>
</gene>
<dbReference type="InterPro" id="IPR001460">
    <property type="entry name" value="PCN-bd_Tpept"/>
</dbReference>
<evidence type="ECO:0000256" key="4">
    <source>
        <dbReference type="SAM" id="Phobius"/>
    </source>
</evidence>
<dbReference type="EMBL" id="JANDHW010000001">
    <property type="protein sequence ID" value="MCP9610750.1"/>
    <property type="molecule type" value="Genomic_DNA"/>
</dbReference>
<proteinExistence type="predicted"/>
<name>A0ABT1MDP8_9BACT</name>
<dbReference type="Pfam" id="PF00905">
    <property type="entry name" value="Transpeptidase"/>
    <property type="match status" value="1"/>
</dbReference>
<dbReference type="Pfam" id="PF03717">
    <property type="entry name" value="PBP_dimer"/>
    <property type="match status" value="1"/>
</dbReference>
<organism evidence="6 7">
    <name type="scientific">Coprobacter tertius</name>
    <dbReference type="NCBI Taxonomy" id="2944915"/>
    <lineage>
        <taxon>Bacteria</taxon>
        <taxon>Pseudomonadati</taxon>
        <taxon>Bacteroidota</taxon>
        <taxon>Bacteroidia</taxon>
        <taxon>Bacteroidales</taxon>
        <taxon>Barnesiellaceae</taxon>
        <taxon>Coprobacter</taxon>
    </lineage>
</organism>
<evidence type="ECO:0000259" key="5">
    <source>
        <dbReference type="PROSITE" id="PS51178"/>
    </source>
</evidence>
<accession>A0ABT1MDP8</accession>
<dbReference type="InterPro" id="IPR050515">
    <property type="entry name" value="Beta-lactam/transpept"/>
</dbReference>
<dbReference type="PROSITE" id="PS51178">
    <property type="entry name" value="PASTA"/>
    <property type="match status" value="1"/>
</dbReference>
<keyword evidence="2" id="KW-0645">Protease</keyword>
<dbReference type="CDD" id="cd06575">
    <property type="entry name" value="PASTA_Pbp2x-like_2"/>
    <property type="match status" value="1"/>
</dbReference>
<dbReference type="InterPro" id="IPR036138">
    <property type="entry name" value="PBP_dimer_sf"/>
</dbReference>
<dbReference type="InterPro" id="IPR005543">
    <property type="entry name" value="PASTA_dom"/>
</dbReference>
<dbReference type="InterPro" id="IPR005311">
    <property type="entry name" value="PBP_dimer"/>
</dbReference>
<dbReference type="SUPFAM" id="SSF56519">
    <property type="entry name" value="Penicillin binding protein dimerisation domain"/>
    <property type="match status" value="1"/>
</dbReference>
<keyword evidence="4" id="KW-1133">Transmembrane helix</keyword>
<evidence type="ECO:0000313" key="7">
    <source>
        <dbReference type="Proteomes" id="UP001205603"/>
    </source>
</evidence>
<keyword evidence="4" id="KW-0812">Transmembrane</keyword>
<dbReference type="SUPFAM" id="SSF56601">
    <property type="entry name" value="beta-lactamase/transpeptidase-like"/>
    <property type="match status" value="1"/>
</dbReference>
<keyword evidence="2" id="KW-0121">Carboxypeptidase</keyword>
<feature type="transmembrane region" description="Helical" evidence="4">
    <location>
        <begin position="9"/>
        <end position="28"/>
    </location>
</feature>
<comment type="caution">
    <text evidence="6">The sequence shown here is derived from an EMBL/GenBank/DDBJ whole genome shotgun (WGS) entry which is preliminary data.</text>
</comment>
<feature type="domain" description="PASTA" evidence="5">
    <location>
        <begin position="648"/>
        <end position="706"/>
    </location>
</feature>
<dbReference type="Gene3D" id="3.30.10.20">
    <property type="match status" value="1"/>
</dbReference>
<reference evidence="6 7" key="1">
    <citation type="submission" date="2022-07" db="EMBL/GenBank/DDBJ databases">
        <title>Fecal culturing of patients with breast cancer.</title>
        <authorList>
            <person name="Teng N.M.Y."/>
            <person name="Kiu R."/>
            <person name="Evans R."/>
            <person name="Baker D.J."/>
            <person name="Zenner C."/>
            <person name="Robinson S.D."/>
            <person name="Hall L.J."/>
        </authorList>
    </citation>
    <scope>NUCLEOTIDE SEQUENCE [LARGE SCALE GENOMIC DNA]</scope>
    <source>
        <strain evidence="6 7">LH1063</strain>
    </source>
</reference>
<comment type="subcellular location">
    <subcellularLocation>
        <location evidence="1">Membrane</location>
    </subcellularLocation>
</comment>
<evidence type="ECO:0000313" key="6">
    <source>
        <dbReference type="EMBL" id="MCP9610750.1"/>
    </source>
</evidence>
<dbReference type="InterPro" id="IPR012338">
    <property type="entry name" value="Beta-lactam/transpept-like"/>
</dbReference>
<dbReference type="Gene3D" id="3.90.1310.10">
    <property type="entry name" value="Penicillin-binding protein 2a (Domain 2)"/>
    <property type="match status" value="1"/>
</dbReference>
<evidence type="ECO:0000256" key="3">
    <source>
        <dbReference type="ARBA" id="ARBA00023136"/>
    </source>
</evidence>
<evidence type="ECO:0000256" key="2">
    <source>
        <dbReference type="ARBA" id="ARBA00022645"/>
    </source>
</evidence>
<keyword evidence="2" id="KW-0378">Hydrolase</keyword>
<dbReference type="SMART" id="SM00740">
    <property type="entry name" value="PASTA"/>
    <property type="match status" value="1"/>
</dbReference>
<dbReference type="PANTHER" id="PTHR30627:SF1">
    <property type="entry name" value="PEPTIDOGLYCAN D,D-TRANSPEPTIDASE FTSI"/>
    <property type="match status" value="1"/>
</dbReference>